<evidence type="ECO:0000313" key="8">
    <source>
        <dbReference type="Proteomes" id="UP000557872"/>
    </source>
</evidence>
<dbReference type="InterPro" id="IPR011009">
    <property type="entry name" value="Kinase-like_dom_sf"/>
</dbReference>
<keyword evidence="5" id="KW-0472">Membrane</keyword>
<evidence type="ECO:0000256" key="2">
    <source>
        <dbReference type="ARBA" id="ARBA00022741"/>
    </source>
</evidence>
<organism evidence="7 8">
    <name type="scientific">Oceaniferula marina</name>
    <dbReference type="NCBI Taxonomy" id="2748318"/>
    <lineage>
        <taxon>Bacteria</taxon>
        <taxon>Pseudomonadati</taxon>
        <taxon>Verrucomicrobiota</taxon>
        <taxon>Verrucomicrobiia</taxon>
        <taxon>Verrucomicrobiales</taxon>
        <taxon>Verrucomicrobiaceae</taxon>
        <taxon>Oceaniferula</taxon>
    </lineage>
</organism>
<keyword evidence="4" id="KW-0067">ATP-binding</keyword>
<reference evidence="7 8" key="1">
    <citation type="submission" date="2020-07" db="EMBL/GenBank/DDBJ databases">
        <title>Roseicoccus Jingziensis gen. nov., sp. nov., isolated from coastal seawater.</title>
        <authorList>
            <person name="Feng X."/>
        </authorList>
    </citation>
    <scope>NUCLEOTIDE SEQUENCE [LARGE SCALE GENOMIC DNA]</scope>
    <source>
        <strain evidence="7 8">N1E253</strain>
    </source>
</reference>
<dbReference type="InterPro" id="IPR000719">
    <property type="entry name" value="Prot_kinase_dom"/>
</dbReference>
<sequence length="576" mass="62168">MSNRYEITSLLEKDRLGDVYMALDVTLQRKVVFRKFESQSAESLPEHFASFTGKLCALQHPNLLTIYDIDHNDEGYYMVTQYVDSEALVDRLKRGSLSVTGVFNMASDLLDALHAIHSVGLIHGALRSDSVSRIDRVRGGHRYLVGDLGLDTLSAMLGGRDDVSSDLELSAPELLEGAKPNEQGDLFALGQLCYIAVAGGHPMSGNTVDEYIQAYQQGGMPDVKQYAPELQQDFADWIMRMVAADPADRPESAEAAMIGLHEITVNAPASTIPGMTQAVAEVAPPAVVPQSGIQAQAVAANQTQAMASEVPPEPSPGQAISPKSGGIKEKLMAMPKQTRVMMGAGAALLCLILVIGVSMLTRGNGDASDGGDGRERVMGDGPVFLLDASRLCGLKPDDTLPKVVLDGGEVLDWTLVTGAPVSSERLDHQDGTFLASLFTSGDYDQFQMPSALVRYEGNGMEHQPQGAMTDSVRGLANYGHGWQTMLRVPKKHQGPVLVTFYLIQDRCDYEFEVKLPGQDAPEKLRMTAGTPGVFKVPMVIRSPQAGGFYAIKVSAKSEDSSRDFSMGLQAIQIQKY</sequence>
<evidence type="ECO:0000256" key="5">
    <source>
        <dbReference type="SAM" id="Phobius"/>
    </source>
</evidence>
<dbReference type="RefSeq" id="WP_178933187.1">
    <property type="nucleotide sequence ID" value="NZ_JACBAZ010000004.1"/>
</dbReference>
<proteinExistence type="predicted"/>
<evidence type="ECO:0000256" key="1">
    <source>
        <dbReference type="ARBA" id="ARBA00022679"/>
    </source>
</evidence>
<dbReference type="GO" id="GO:0004674">
    <property type="term" value="F:protein serine/threonine kinase activity"/>
    <property type="evidence" value="ECO:0007669"/>
    <property type="project" value="TreeGrafter"/>
</dbReference>
<keyword evidence="8" id="KW-1185">Reference proteome</keyword>
<dbReference type="Gene3D" id="3.30.200.20">
    <property type="entry name" value="Phosphorylase Kinase, domain 1"/>
    <property type="match status" value="1"/>
</dbReference>
<dbReference type="SUPFAM" id="SSF56112">
    <property type="entry name" value="Protein kinase-like (PK-like)"/>
    <property type="match status" value="1"/>
</dbReference>
<dbReference type="Pfam" id="PF00069">
    <property type="entry name" value="Pkinase"/>
    <property type="match status" value="1"/>
</dbReference>
<keyword evidence="5" id="KW-1133">Transmembrane helix</keyword>
<dbReference type="PROSITE" id="PS50011">
    <property type="entry name" value="PROTEIN_KINASE_DOM"/>
    <property type="match status" value="1"/>
</dbReference>
<evidence type="ECO:0000256" key="3">
    <source>
        <dbReference type="ARBA" id="ARBA00022777"/>
    </source>
</evidence>
<evidence type="ECO:0000313" key="7">
    <source>
        <dbReference type="EMBL" id="NWK56410.1"/>
    </source>
</evidence>
<name>A0A851GNK3_9BACT</name>
<feature type="domain" description="Protein kinase" evidence="6">
    <location>
        <begin position="5"/>
        <end position="264"/>
    </location>
</feature>
<protein>
    <submittedName>
        <fullName evidence="7">Protein kinase</fullName>
    </submittedName>
</protein>
<comment type="caution">
    <text evidence="7">The sequence shown here is derived from an EMBL/GenBank/DDBJ whole genome shotgun (WGS) entry which is preliminary data.</text>
</comment>
<keyword evidence="3 7" id="KW-0418">Kinase</keyword>
<dbReference type="Gene3D" id="1.10.510.10">
    <property type="entry name" value="Transferase(Phosphotransferase) domain 1"/>
    <property type="match status" value="1"/>
</dbReference>
<accession>A0A851GNK3</accession>
<dbReference type="PANTHER" id="PTHR43289">
    <property type="entry name" value="MITOGEN-ACTIVATED PROTEIN KINASE KINASE KINASE 20-RELATED"/>
    <property type="match status" value="1"/>
</dbReference>
<dbReference type="AlphaFoldDB" id="A0A851GNK3"/>
<dbReference type="EMBL" id="JACBAZ010000004">
    <property type="protein sequence ID" value="NWK56410.1"/>
    <property type="molecule type" value="Genomic_DNA"/>
</dbReference>
<gene>
    <name evidence="7" type="ORF">HW115_12370</name>
</gene>
<feature type="transmembrane region" description="Helical" evidence="5">
    <location>
        <begin position="340"/>
        <end position="360"/>
    </location>
</feature>
<dbReference type="PANTHER" id="PTHR43289:SF6">
    <property type="entry name" value="SERINE_THREONINE-PROTEIN KINASE NEKL-3"/>
    <property type="match status" value="1"/>
</dbReference>
<keyword evidence="2" id="KW-0547">Nucleotide-binding</keyword>
<evidence type="ECO:0000256" key="4">
    <source>
        <dbReference type="ARBA" id="ARBA00022840"/>
    </source>
</evidence>
<dbReference type="Proteomes" id="UP000557872">
    <property type="component" value="Unassembled WGS sequence"/>
</dbReference>
<dbReference type="GO" id="GO:0005524">
    <property type="term" value="F:ATP binding"/>
    <property type="evidence" value="ECO:0007669"/>
    <property type="project" value="UniProtKB-KW"/>
</dbReference>
<keyword evidence="1" id="KW-0808">Transferase</keyword>
<evidence type="ECO:0000259" key="6">
    <source>
        <dbReference type="PROSITE" id="PS50011"/>
    </source>
</evidence>
<keyword evidence="5" id="KW-0812">Transmembrane</keyword>